<evidence type="ECO:0000313" key="2">
    <source>
        <dbReference type="EMBL" id="CAI0411510.1"/>
    </source>
</evidence>
<dbReference type="AlphaFoldDB" id="A0AAV0JR84"/>
<reference evidence="2" key="1">
    <citation type="submission" date="2022-08" db="EMBL/GenBank/DDBJ databases">
        <authorList>
            <person name="Gutierrez-Valencia J."/>
        </authorList>
    </citation>
    <scope>NUCLEOTIDE SEQUENCE</scope>
</reference>
<evidence type="ECO:0000256" key="1">
    <source>
        <dbReference type="SAM" id="MobiDB-lite"/>
    </source>
</evidence>
<feature type="region of interest" description="Disordered" evidence="1">
    <location>
        <begin position="19"/>
        <end position="39"/>
    </location>
</feature>
<proteinExistence type="predicted"/>
<organism evidence="2 3">
    <name type="scientific">Linum tenue</name>
    <dbReference type="NCBI Taxonomy" id="586396"/>
    <lineage>
        <taxon>Eukaryota</taxon>
        <taxon>Viridiplantae</taxon>
        <taxon>Streptophyta</taxon>
        <taxon>Embryophyta</taxon>
        <taxon>Tracheophyta</taxon>
        <taxon>Spermatophyta</taxon>
        <taxon>Magnoliopsida</taxon>
        <taxon>eudicotyledons</taxon>
        <taxon>Gunneridae</taxon>
        <taxon>Pentapetalae</taxon>
        <taxon>rosids</taxon>
        <taxon>fabids</taxon>
        <taxon>Malpighiales</taxon>
        <taxon>Linaceae</taxon>
        <taxon>Linum</taxon>
    </lineage>
</organism>
<comment type="caution">
    <text evidence="2">The sequence shown here is derived from an EMBL/GenBank/DDBJ whole genome shotgun (WGS) entry which is preliminary data.</text>
</comment>
<evidence type="ECO:0000313" key="3">
    <source>
        <dbReference type="Proteomes" id="UP001154282"/>
    </source>
</evidence>
<accession>A0AAV0JR84</accession>
<sequence>MHVKPCGFQANYNFADSLSDTGNAMATRPGPEGWKYPMGNRRNHRQILRRPGYSLSEQMIPQIAAELKCDDSKNEL</sequence>
<dbReference type="Proteomes" id="UP001154282">
    <property type="component" value="Unassembled WGS sequence"/>
</dbReference>
<keyword evidence="3" id="KW-1185">Reference proteome</keyword>
<dbReference type="EMBL" id="CAMGYJ010000005">
    <property type="protein sequence ID" value="CAI0411510.1"/>
    <property type="molecule type" value="Genomic_DNA"/>
</dbReference>
<gene>
    <name evidence="2" type="ORF">LITE_LOCUS15206</name>
</gene>
<name>A0AAV0JR84_9ROSI</name>
<protein>
    <submittedName>
        <fullName evidence="2">Uncharacterized protein</fullName>
    </submittedName>
</protein>